<accession>A0A3A4NBU2</accession>
<evidence type="ECO:0000256" key="1">
    <source>
        <dbReference type="ARBA" id="ARBA00005806"/>
    </source>
</evidence>
<reference evidence="5 6" key="1">
    <citation type="journal article" date="2017" name="ISME J.">
        <title>Energy and carbon metabolisms in a deep terrestrial subsurface fluid microbial community.</title>
        <authorList>
            <person name="Momper L."/>
            <person name="Jungbluth S.P."/>
            <person name="Lee M.D."/>
            <person name="Amend J.P."/>
        </authorList>
    </citation>
    <scope>NUCLEOTIDE SEQUENCE [LARGE SCALE GENOMIC DNA]</scope>
    <source>
        <strain evidence="5">SURF_5</strain>
    </source>
</reference>
<dbReference type="EMBL" id="QZKU01000128">
    <property type="protein sequence ID" value="RJP16105.1"/>
    <property type="molecule type" value="Genomic_DNA"/>
</dbReference>
<evidence type="ECO:0000256" key="3">
    <source>
        <dbReference type="ARBA" id="ARBA00023004"/>
    </source>
</evidence>
<dbReference type="Pfam" id="PF06050">
    <property type="entry name" value="HGD-D"/>
    <property type="match status" value="1"/>
</dbReference>
<dbReference type="PANTHER" id="PTHR30548">
    <property type="entry name" value="2-HYDROXYGLUTARYL-COA DEHYDRATASE, D-COMPONENT-RELATED"/>
    <property type="match status" value="1"/>
</dbReference>
<proteinExistence type="inferred from homology"/>
<keyword evidence="4" id="KW-0411">Iron-sulfur</keyword>
<dbReference type="Gene3D" id="3.40.50.11900">
    <property type="match status" value="1"/>
</dbReference>
<organism evidence="5 6">
    <name type="scientific">Abyssobacteria bacterium (strain SURF_5)</name>
    <dbReference type="NCBI Taxonomy" id="2093360"/>
    <lineage>
        <taxon>Bacteria</taxon>
        <taxon>Pseudomonadati</taxon>
        <taxon>Candidatus Hydrogenedentota</taxon>
        <taxon>Candidatus Abyssobacteria</taxon>
    </lineage>
</organism>
<keyword evidence="2" id="KW-0479">Metal-binding</keyword>
<dbReference type="PANTHER" id="PTHR30548:SF4">
    <property type="entry name" value="SUBUNIT OF OXYGEN-SENSITIVE 2-HYDROXYISOCAPROYL-COA DEHYDRATASE"/>
    <property type="match status" value="1"/>
</dbReference>
<protein>
    <submittedName>
        <fullName evidence="5">2-hydroxyacyl-CoA dehydratase</fullName>
    </submittedName>
</protein>
<name>A0A3A4NBU2_ABYX5</name>
<dbReference type="GO" id="GO:0051536">
    <property type="term" value="F:iron-sulfur cluster binding"/>
    <property type="evidence" value="ECO:0007669"/>
    <property type="project" value="UniProtKB-KW"/>
</dbReference>
<comment type="similarity">
    <text evidence="1">Belongs to the FldB/FldC dehydratase alpha/beta subunit family.</text>
</comment>
<dbReference type="GO" id="GO:0046872">
    <property type="term" value="F:metal ion binding"/>
    <property type="evidence" value="ECO:0007669"/>
    <property type="project" value="UniProtKB-KW"/>
</dbReference>
<evidence type="ECO:0000313" key="6">
    <source>
        <dbReference type="Proteomes" id="UP000265882"/>
    </source>
</evidence>
<comment type="caution">
    <text evidence="5">The sequence shown here is derived from an EMBL/GenBank/DDBJ whole genome shotgun (WGS) entry which is preliminary data.</text>
</comment>
<dbReference type="Proteomes" id="UP000265882">
    <property type="component" value="Unassembled WGS sequence"/>
</dbReference>
<dbReference type="Gene3D" id="3.40.50.11890">
    <property type="match status" value="1"/>
</dbReference>
<evidence type="ECO:0000256" key="4">
    <source>
        <dbReference type="ARBA" id="ARBA00023014"/>
    </source>
</evidence>
<evidence type="ECO:0000313" key="5">
    <source>
        <dbReference type="EMBL" id="RJP16105.1"/>
    </source>
</evidence>
<dbReference type="AlphaFoldDB" id="A0A3A4NBU2"/>
<evidence type="ECO:0000256" key="2">
    <source>
        <dbReference type="ARBA" id="ARBA00022723"/>
    </source>
</evidence>
<keyword evidence="3" id="KW-0408">Iron</keyword>
<gene>
    <name evidence="5" type="ORF">C4520_19000</name>
</gene>
<sequence length="426" mass="47594">MGSRMHAKKHLETTKAASALIKSYYEDQRRKQNMEGQPVAWCCVGIPKQLLQALDILAFYPEQYATVCASRDASSRFIKPAEAAGFAKELCGYARVNLGFIMEGLPEDAPMGGMPRPDFLLITSIVCDTRIKWFELMADMLGVPVYLMEVPQMPPAGRNGADGSTIATENAGIQVGREDAPHLEAYVMAQYQGLVEFLEKQTGRSLDPQKLFEIQQASRRVGKLRREINEYRKHIPTPMGAGDAFTAMFPGMYMPGTKEADAFYEQLRAEVKQRIETKTGIVDPERFRLAWSGIPFWYNMGLINYFEEKGGVVVIDTQYGSAASTINTATRQPQRWGMNGMVGSVIRAVVDYNIDGVILSYTPTCRALYINQMEIKNSLEEELGVPALLLESDMVDPSSFNEGQTITRIDAFIELVSEKAKSRNWA</sequence>
<dbReference type="InterPro" id="IPR010327">
    <property type="entry name" value="FldB/FldC_alpha/beta"/>
</dbReference>